<proteinExistence type="predicted"/>
<dbReference type="PRINTS" id="PR00929">
    <property type="entry name" value="ATHOOK"/>
</dbReference>
<protein>
    <submittedName>
        <fullName evidence="2">HMG-I and HMG-Y</fullName>
    </submittedName>
</protein>
<evidence type="ECO:0000256" key="1">
    <source>
        <dbReference type="SAM" id="MobiDB-lite"/>
    </source>
</evidence>
<dbReference type="PANTHER" id="PTHR16148:SF14">
    <property type="entry name" value="MYND-TYPE DOMAIN-CONTAINING PROTEIN"/>
    <property type="match status" value="1"/>
</dbReference>
<dbReference type="GO" id="GO:0003677">
    <property type="term" value="F:DNA binding"/>
    <property type="evidence" value="ECO:0007669"/>
    <property type="project" value="InterPro"/>
</dbReference>
<dbReference type="Pfam" id="PF02178">
    <property type="entry name" value="AT_hook"/>
    <property type="match status" value="2"/>
</dbReference>
<gene>
    <name evidence="2" type="ORF">DLAC_05208</name>
</gene>
<feature type="compositionally biased region" description="Low complexity" evidence="1">
    <location>
        <begin position="303"/>
        <end position="341"/>
    </location>
</feature>
<dbReference type="EMBL" id="LODT01000025">
    <property type="protein sequence ID" value="KYQ93811.1"/>
    <property type="molecule type" value="Genomic_DNA"/>
</dbReference>
<dbReference type="PANTHER" id="PTHR16148">
    <property type="entry name" value="NF-KAPPA-B-REPRESSING FACTOR-RELATED"/>
    <property type="match status" value="1"/>
</dbReference>
<evidence type="ECO:0000313" key="3">
    <source>
        <dbReference type="Proteomes" id="UP000076078"/>
    </source>
</evidence>
<evidence type="ECO:0000313" key="2">
    <source>
        <dbReference type="EMBL" id="KYQ93811.1"/>
    </source>
</evidence>
<dbReference type="Proteomes" id="UP000076078">
    <property type="component" value="Unassembled WGS sequence"/>
</dbReference>
<feature type="compositionally biased region" description="Low complexity" evidence="1">
    <location>
        <begin position="71"/>
        <end position="84"/>
    </location>
</feature>
<reference evidence="2 3" key="1">
    <citation type="submission" date="2015-12" db="EMBL/GenBank/DDBJ databases">
        <title>Dictyostelia acquired genes for synthesis and detection of signals that induce cell-type specialization by lateral gene transfer from prokaryotes.</title>
        <authorList>
            <person name="Gloeckner G."/>
            <person name="Schaap P."/>
        </authorList>
    </citation>
    <scope>NUCLEOTIDE SEQUENCE [LARGE SCALE GENOMIC DNA]</scope>
    <source>
        <strain evidence="2 3">TK</strain>
    </source>
</reference>
<dbReference type="InterPro" id="IPR017956">
    <property type="entry name" value="AT_hook_DNA-bd_motif"/>
</dbReference>
<dbReference type="GO" id="GO:0005730">
    <property type="term" value="C:nucleolus"/>
    <property type="evidence" value="ECO:0007669"/>
    <property type="project" value="TreeGrafter"/>
</dbReference>
<name>A0A151ZII3_TIELA</name>
<feature type="region of interest" description="Disordered" evidence="1">
    <location>
        <begin position="153"/>
        <end position="261"/>
    </location>
</feature>
<dbReference type="SMART" id="SM00384">
    <property type="entry name" value="AT_hook"/>
    <property type="match status" value="3"/>
</dbReference>
<dbReference type="OrthoDB" id="21647at2759"/>
<sequence>MDNSKSSNTMTTNINSQILPPLNVQQTNIPLPQQPSGAYLQQQQQPSLTSQIHSSFNAFIPPTSLPPPNQSPSTTQTNTNNNTNIYNHENQSNIYLPTTSGTTTTTTTSTTPNTTAAATNNPNQFFGTGSTTPTLQSLNAMAVSGGVPGLVQQPIVGVSSGGGGGGDDKRPRGRPRKNPPAVPKSPSIPKRKRGRPLKVDKDGNPLPKITLASPGKKRGRPKKNQDDDDDDTNNTNNNNNNNNNFNGIPSQDDKRVRAPQQSQIPYIKPQLPSITQQIDQQHQILQQQQQLQQLLQQQQQLQPPSITTITSPTPSSSSTASSTTTTTTTAASNPKSTSASSEHIDPLSINLSVFGDKNNM</sequence>
<dbReference type="AlphaFoldDB" id="A0A151ZII3"/>
<dbReference type="GO" id="GO:0005654">
    <property type="term" value="C:nucleoplasm"/>
    <property type="evidence" value="ECO:0007669"/>
    <property type="project" value="TreeGrafter"/>
</dbReference>
<accession>A0A151ZII3</accession>
<feature type="compositionally biased region" description="Low complexity" evidence="1">
    <location>
        <begin position="97"/>
        <end position="122"/>
    </location>
</feature>
<feature type="region of interest" description="Disordered" evidence="1">
    <location>
        <begin position="57"/>
        <end position="132"/>
    </location>
</feature>
<keyword evidence="3" id="KW-1185">Reference proteome</keyword>
<feature type="compositionally biased region" description="Polar residues" evidence="1">
    <location>
        <begin position="123"/>
        <end position="132"/>
    </location>
</feature>
<feature type="region of interest" description="Disordered" evidence="1">
    <location>
        <begin position="303"/>
        <end position="343"/>
    </location>
</feature>
<organism evidence="2 3">
    <name type="scientific">Tieghemostelium lacteum</name>
    <name type="common">Slime mold</name>
    <name type="synonym">Dictyostelium lacteum</name>
    <dbReference type="NCBI Taxonomy" id="361077"/>
    <lineage>
        <taxon>Eukaryota</taxon>
        <taxon>Amoebozoa</taxon>
        <taxon>Evosea</taxon>
        <taxon>Eumycetozoa</taxon>
        <taxon>Dictyostelia</taxon>
        <taxon>Dictyosteliales</taxon>
        <taxon>Raperosteliaceae</taxon>
        <taxon>Tieghemostelium</taxon>
    </lineage>
</organism>
<feature type="compositionally biased region" description="Polar residues" evidence="1">
    <location>
        <begin position="85"/>
        <end position="96"/>
    </location>
</feature>
<comment type="caution">
    <text evidence="2">The sequence shown here is derived from an EMBL/GenBank/DDBJ whole genome shotgun (WGS) entry which is preliminary data.</text>
</comment>
<dbReference type="InParanoid" id="A0A151ZII3"/>
<feature type="compositionally biased region" description="Low complexity" evidence="1">
    <location>
        <begin position="233"/>
        <end position="244"/>
    </location>
</feature>